<dbReference type="STRING" id="1797714.A3D04_01360"/>
<keyword evidence="1" id="KW-0812">Transmembrane</keyword>
<evidence type="ECO:0000256" key="1">
    <source>
        <dbReference type="SAM" id="Phobius"/>
    </source>
</evidence>
<dbReference type="EMBL" id="MFBD01000015">
    <property type="protein sequence ID" value="OGD88976.1"/>
    <property type="molecule type" value="Genomic_DNA"/>
</dbReference>
<feature type="transmembrane region" description="Helical" evidence="1">
    <location>
        <begin position="38"/>
        <end position="59"/>
    </location>
</feature>
<dbReference type="AlphaFoldDB" id="A0A1F5GAU3"/>
<sequence>MDKLLAQIGTISPPPGTPDSGGDPTEFIAGTVRAGIQLLLIVSFVAALLWTIFAGFRFVTSGGDPKSTGQAWTQIYMGLVGMLIIVGSFAIIKLIEGFFDISIITNGLILPQR</sequence>
<name>A0A1F5GAU3_9BACT</name>
<gene>
    <name evidence="2" type="ORF">A3D04_01360</name>
</gene>
<comment type="caution">
    <text evidence="2">The sequence shown here is derived from an EMBL/GenBank/DDBJ whole genome shotgun (WGS) entry which is preliminary data.</text>
</comment>
<evidence type="ECO:0000313" key="2">
    <source>
        <dbReference type="EMBL" id="OGD88976.1"/>
    </source>
</evidence>
<reference evidence="2 3" key="1">
    <citation type="journal article" date="2016" name="Nat. Commun.">
        <title>Thousands of microbial genomes shed light on interconnected biogeochemical processes in an aquifer system.</title>
        <authorList>
            <person name="Anantharaman K."/>
            <person name="Brown C.T."/>
            <person name="Hug L.A."/>
            <person name="Sharon I."/>
            <person name="Castelle C.J."/>
            <person name="Probst A.J."/>
            <person name="Thomas B.C."/>
            <person name="Singh A."/>
            <person name="Wilkins M.J."/>
            <person name="Karaoz U."/>
            <person name="Brodie E.L."/>
            <person name="Williams K.H."/>
            <person name="Hubbard S.S."/>
            <person name="Banfield J.F."/>
        </authorList>
    </citation>
    <scope>NUCLEOTIDE SEQUENCE [LARGE SCALE GENOMIC DNA]</scope>
</reference>
<dbReference type="Proteomes" id="UP000177369">
    <property type="component" value="Unassembled WGS sequence"/>
</dbReference>
<protein>
    <submittedName>
        <fullName evidence="2">Uncharacterized protein</fullName>
    </submittedName>
</protein>
<evidence type="ECO:0000313" key="3">
    <source>
        <dbReference type="Proteomes" id="UP000177369"/>
    </source>
</evidence>
<accession>A0A1F5GAU3</accession>
<organism evidence="2 3">
    <name type="scientific">Candidatus Curtissbacteria bacterium RIFCSPHIGHO2_02_FULL_40_16b</name>
    <dbReference type="NCBI Taxonomy" id="1797714"/>
    <lineage>
        <taxon>Bacteria</taxon>
        <taxon>Candidatus Curtissiibacteriota</taxon>
    </lineage>
</organism>
<proteinExistence type="predicted"/>
<keyword evidence="1" id="KW-0472">Membrane</keyword>
<feature type="transmembrane region" description="Helical" evidence="1">
    <location>
        <begin position="71"/>
        <end position="92"/>
    </location>
</feature>
<keyword evidence="1" id="KW-1133">Transmembrane helix</keyword>